<gene>
    <name evidence="1" type="ORF">E4A49_00010</name>
</gene>
<protein>
    <submittedName>
        <fullName evidence="1">Uncharacterized protein</fullName>
    </submittedName>
</protein>
<comment type="caution">
    <text evidence="1">The sequence shown here is derived from an EMBL/GenBank/DDBJ whole genome shotgun (WGS) entry which is preliminary data.</text>
</comment>
<dbReference type="EMBL" id="SPKT01000001">
    <property type="protein sequence ID" value="TFI01458.1"/>
    <property type="molecule type" value="Genomic_DNA"/>
</dbReference>
<proteinExistence type="predicted"/>
<name>A0ABY2K277_9MICC</name>
<sequence length="104" mass="11245">MLTMGGYYTDDAARVLAQIGARPDTDPAPLADTGRAHHGDMYAEVMVGQDGTIHAHTHCDASGTYRVHLPGEDVPVDLWATREHRVIGPTVHALWRTFSGQGVP</sequence>
<dbReference type="RefSeq" id="WP_087133573.1">
    <property type="nucleotide sequence ID" value="NZ_CP126965.1"/>
</dbReference>
<accession>A0ABY2K277</accession>
<organism evidence="1 2">
    <name type="scientific">Micrococcus lylae</name>
    <dbReference type="NCBI Taxonomy" id="1273"/>
    <lineage>
        <taxon>Bacteria</taxon>
        <taxon>Bacillati</taxon>
        <taxon>Actinomycetota</taxon>
        <taxon>Actinomycetes</taxon>
        <taxon>Micrococcales</taxon>
        <taxon>Micrococcaceae</taxon>
        <taxon>Micrococcus</taxon>
    </lineage>
</organism>
<evidence type="ECO:0000313" key="2">
    <source>
        <dbReference type="Proteomes" id="UP000297477"/>
    </source>
</evidence>
<evidence type="ECO:0000313" key="1">
    <source>
        <dbReference type="EMBL" id="TFI01458.1"/>
    </source>
</evidence>
<keyword evidence="2" id="KW-1185">Reference proteome</keyword>
<dbReference type="Proteomes" id="UP000297477">
    <property type="component" value="Unassembled WGS sequence"/>
</dbReference>
<reference evidence="1 2" key="1">
    <citation type="submission" date="2019-03" db="EMBL/GenBank/DDBJ databases">
        <title>Reclassification of Micrococcus aloeverae and Micrococcus yunnanensis as later heterotypic synonyms of Micrococcus luteus.</title>
        <authorList>
            <person name="Huang C.-H."/>
        </authorList>
    </citation>
    <scope>NUCLEOTIDE SEQUENCE [LARGE SCALE GENOMIC DNA]</scope>
    <source>
        <strain evidence="1 2">BCRC 12151</strain>
    </source>
</reference>